<reference evidence="2" key="1">
    <citation type="submission" date="2021-02" db="EMBL/GenBank/DDBJ databases">
        <authorList>
            <person name="Dougan E. K."/>
            <person name="Rhodes N."/>
            <person name="Thang M."/>
            <person name="Chan C."/>
        </authorList>
    </citation>
    <scope>NUCLEOTIDE SEQUENCE</scope>
</reference>
<evidence type="ECO:0000313" key="2">
    <source>
        <dbReference type="EMBL" id="CAE8711632.1"/>
    </source>
</evidence>
<organism evidence="2 3">
    <name type="scientific">Polarella glacialis</name>
    <name type="common">Dinoflagellate</name>
    <dbReference type="NCBI Taxonomy" id="89957"/>
    <lineage>
        <taxon>Eukaryota</taxon>
        <taxon>Sar</taxon>
        <taxon>Alveolata</taxon>
        <taxon>Dinophyceae</taxon>
        <taxon>Suessiales</taxon>
        <taxon>Suessiaceae</taxon>
        <taxon>Polarella</taxon>
    </lineage>
</organism>
<dbReference type="AlphaFoldDB" id="A0A813KXE3"/>
<proteinExistence type="predicted"/>
<dbReference type="EMBL" id="CAJNNW010032185">
    <property type="protein sequence ID" value="CAE8711632.1"/>
    <property type="molecule type" value="Genomic_DNA"/>
</dbReference>
<dbReference type="PANTHER" id="PTHR40112:SF1">
    <property type="entry name" value="H2HPP ISOMERASE"/>
    <property type="match status" value="1"/>
</dbReference>
<feature type="domain" description="ChrR-like cupin" evidence="1">
    <location>
        <begin position="199"/>
        <end position="298"/>
    </location>
</feature>
<feature type="domain" description="ChrR-like cupin" evidence="1">
    <location>
        <begin position="17"/>
        <end position="122"/>
    </location>
</feature>
<name>A0A813KXE3_POLGL</name>
<dbReference type="PANTHER" id="PTHR40112">
    <property type="entry name" value="H2HPP ISOMERASE"/>
    <property type="match status" value="1"/>
</dbReference>
<dbReference type="Pfam" id="PF12973">
    <property type="entry name" value="Cupin_7"/>
    <property type="match status" value="2"/>
</dbReference>
<dbReference type="InterPro" id="IPR025979">
    <property type="entry name" value="ChrR-like_cupin_dom"/>
</dbReference>
<evidence type="ECO:0000313" key="3">
    <source>
        <dbReference type="Proteomes" id="UP000626109"/>
    </source>
</evidence>
<dbReference type="Gene3D" id="2.60.120.10">
    <property type="entry name" value="Jelly Rolls"/>
    <property type="match status" value="2"/>
</dbReference>
<accession>A0A813KXE3</accession>
<gene>
    <name evidence="2" type="ORF">PGLA2088_LOCUS36579</name>
</gene>
<protein>
    <recommendedName>
        <fullName evidence="1">ChrR-like cupin domain-containing protein</fullName>
    </recommendedName>
</protein>
<sequence>MATYNPDWKPTGIEGGVDTNKLPWIPMPQSPGSFFKPLRASRETSMFSMVMKMKKGTVQPDLVHLGAADFMVLSGSMTYPEGPMTGTLKPGYWGYVPAGAKIKGLVADEDVEYLMNFHGPVAFLGADKSVQSLFTGEDARAAARERGITLVPSTLAECLQPRPDEYKGPAEPLTISKAEASGLCTQAENVATEAVTHPHFVDTKTISWFESMPGIALKVLRVSAETGQVTVMVRHNAAAGPHIHLGASDFMMLAGSLGYRAGPPEGYGPGMWFFEPAGARHEATQNVTEDDCIYLANNRLIQQTNKNNNNNKQQ</sequence>
<dbReference type="SUPFAM" id="SSF51182">
    <property type="entry name" value="RmlC-like cupins"/>
    <property type="match status" value="2"/>
</dbReference>
<dbReference type="InterPro" id="IPR011051">
    <property type="entry name" value="RmlC_Cupin_sf"/>
</dbReference>
<dbReference type="InterPro" id="IPR052535">
    <property type="entry name" value="Bacilysin_H2HPP_isomerase"/>
</dbReference>
<dbReference type="Proteomes" id="UP000626109">
    <property type="component" value="Unassembled WGS sequence"/>
</dbReference>
<comment type="caution">
    <text evidence="2">The sequence shown here is derived from an EMBL/GenBank/DDBJ whole genome shotgun (WGS) entry which is preliminary data.</text>
</comment>
<dbReference type="InterPro" id="IPR014710">
    <property type="entry name" value="RmlC-like_jellyroll"/>
</dbReference>
<evidence type="ECO:0000259" key="1">
    <source>
        <dbReference type="Pfam" id="PF12973"/>
    </source>
</evidence>